<feature type="transmembrane region" description="Helical" evidence="1">
    <location>
        <begin position="15"/>
        <end position="33"/>
    </location>
</feature>
<evidence type="ECO:0000313" key="2">
    <source>
        <dbReference type="EMBL" id="VYT25886.1"/>
    </source>
</evidence>
<sequence>MISLPLYKREMKGSIKVLLIFAAVITLYVTVIIRMYDPKMMKTLDDFVKVMPELMAAVGMHAGATSLIGFMISYLYGFILIVFPMVFCILRGNGLIAKYVDRGSMVSLVAAPVKRQKIACTQASVLISGVILLLGYATVLEIVVAQGSFPNELEIAELLKLNSGLFCLLLFIAGICFLASCLFSDTRYSIGLGAGIPALMYVLQMLANAGEDAEKAKYFTFFTLFQPENLVAGKSSALMGVTILLIGGIALFAAGMFLFCKKDLYI</sequence>
<keyword evidence="1" id="KW-0472">Membrane</keyword>
<accession>A0A6N2VFT4</accession>
<organism evidence="2">
    <name type="scientific">[Clostridium] nexile</name>
    <dbReference type="NCBI Taxonomy" id="29361"/>
    <lineage>
        <taxon>Bacteria</taxon>
        <taxon>Bacillati</taxon>
        <taxon>Bacillota</taxon>
        <taxon>Clostridia</taxon>
        <taxon>Lachnospirales</taxon>
        <taxon>Lachnospiraceae</taxon>
        <taxon>Tyzzerella</taxon>
    </lineage>
</organism>
<keyword evidence="1" id="KW-1133">Transmembrane helix</keyword>
<dbReference type="PANTHER" id="PTHR37305:SF2">
    <property type="entry name" value="BACITRACIN TRANSPORT PERMEASE PROTEIN BCRB"/>
    <property type="match status" value="1"/>
</dbReference>
<feature type="transmembrane region" description="Helical" evidence="1">
    <location>
        <begin position="190"/>
        <end position="207"/>
    </location>
</feature>
<gene>
    <name evidence="2" type="ORF">CNLFYP112_02532</name>
</gene>
<proteinExistence type="predicted"/>
<keyword evidence="1" id="KW-0812">Transmembrane</keyword>
<protein>
    <submittedName>
        <fullName evidence="2">ABC-2 family transporter protein</fullName>
    </submittedName>
</protein>
<dbReference type="AlphaFoldDB" id="A0A6N2VFT4"/>
<evidence type="ECO:0000256" key="1">
    <source>
        <dbReference type="SAM" id="Phobius"/>
    </source>
</evidence>
<dbReference type="EMBL" id="CACRTG010000021">
    <property type="protein sequence ID" value="VYT25886.1"/>
    <property type="molecule type" value="Genomic_DNA"/>
</dbReference>
<dbReference type="PANTHER" id="PTHR37305">
    <property type="entry name" value="INTEGRAL MEMBRANE PROTEIN-RELATED"/>
    <property type="match status" value="1"/>
</dbReference>
<name>A0A6N2VFT4_9FIRM</name>
<feature type="transmembrane region" description="Helical" evidence="1">
    <location>
        <begin position="118"/>
        <end position="143"/>
    </location>
</feature>
<feature type="transmembrane region" description="Helical" evidence="1">
    <location>
        <begin position="163"/>
        <end position="183"/>
    </location>
</feature>
<feature type="transmembrane region" description="Helical" evidence="1">
    <location>
        <begin position="237"/>
        <end position="260"/>
    </location>
</feature>
<feature type="transmembrane region" description="Helical" evidence="1">
    <location>
        <begin position="78"/>
        <end position="97"/>
    </location>
</feature>
<reference evidence="2" key="1">
    <citation type="submission" date="2019-11" db="EMBL/GenBank/DDBJ databases">
        <authorList>
            <person name="Feng L."/>
        </authorList>
    </citation>
    <scope>NUCLEOTIDE SEQUENCE</scope>
    <source>
        <strain evidence="2">CnexileLFYP112</strain>
    </source>
</reference>